<accession>A0A7I8WXT5</accession>
<keyword evidence="1" id="KW-0812">Transmembrane</keyword>
<sequence length="66" mass="7870">MGVIGWSLTALLCLSLLFVIGSVFVWWCRTQQRRDLEFRHRHYTWLLIKERQRAEPDPPSESLITL</sequence>
<evidence type="ECO:0000313" key="3">
    <source>
        <dbReference type="Proteomes" id="UP000659654"/>
    </source>
</evidence>
<name>A0A7I8WXT5_BURXY</name>
<proteinExistence type="predicted"/>
<keyword evidence="1" id="KW-1133">Transmembrane helix</keyword>
<reference evidence="2" key="1">
    <citation type="submission" date="2020-09" db="EMBL/GenBank/DDBJ databases">
        <authorList>
            <person name="Kikuchi T."/>
        </authorList>
    </citation>
    <scope>NUCLEOTIDE SEQUENCE</scope>
    <source>
        <strain evidence="2">Ka4C1</strain>
    </source>
</reference>
<dbReference type="SMR" id="A0A7I8WXT5"/>
<protein>
    <submittedName>
        <fullName evidence="2">(pine wood nematode) hypothetical protein</fullName>
    </submittedName>
</protein>
<keyword evidence="3" id="KW-1185">Reference proteome</keyword>
<dbReference type="EMBL" id="CAJFDI010000002">
    <property type="protein sequence ID" value="CAD5216970.1"/>
    <property type="molecule type" value="Genomic_DNA"/>
</dbReference>
<dbReference type="AlphaFoldDB" id="A0A7I8WXT5"/>
<organism evidence="2 3">
    <name type="scientific">Bursaphelenchus xylophilus</name>
    <name type="common">Pinewood nematode worm</name>
    <name type="synonym">Aphelenchoides xylophilus</name>
    <dbReference type="NCBI Taxonomy" id="6326"/>
    <lineage>
        <taxon>Eukaryota</taxon>
        <taxon>Metazoa</taxon>
        <taxon>Ecdysozoa</taxon>
        <taxon>Nematoda</taxon>
        <taxon>Chromadorea</taxon>
        <taxon>Rhabditida</taxon>
        <taxon>Tylenchina</taxon>
        <taxon>Tylenchomorpha</taxon>
        <taxon>Aphelenchoidea</taxon>
        <taxon>Aphelenchoididae</taxon>
        <taxon>Bursaphelenchus</taxon>
    </lineage>
</organism>
<feature type="transmembrane region" description="Helical" evidence="1">
    <location>
        <begin position="6"/>
        <end position="28"/>
    </location>
</feature>
<keyword evidence="1" id="KW-0472">Membrane</keyword>
<comment type="caution">
    <text evidence="2">The sequence shown here is derived from an EMBL/GenBank/DDBJ whole genome shotgun (WGS) entry which is preliminary data.</text>
</comment>
<dbReference type="Proteomes" id="UP000659654">
    <property type="component" value="Unassembled WGS sequence"/>
</dbReference>
<evidence type="ECO:0000256" key="1">
    <source>
        <dbReference type="SAM" id="Phobius"/>
    </source>
</evidence>
<gene>
    <name evidence="2" type="ORF">BXYJ_LOCUS4801</name>
</gene>
<evidence type="ECO:0000313" key="2">
    <source>
        <dbReference type="EMBL" id="CAD5216970.1"/>
    </source>
</evidence>
<dbReference type="Proteomes" id="UP000582659">
    <property type="component" value="Unassembled WGS sequence"/>
</dbReference>
<dbReference type="EMBL" id="CAJFCV020000002">
    <property type="protein sequence ID" value="CAG9100330.1"/>
    <property type="molecule type" value="Genomic_DNA"/>
</dbReference>